<name>A0A0D0IZ08_9BACT</name>
<accession>A0A0D0IZ08</accession>
<dbReference type="Proteomes" id="UP000032046">
    <property type="component" value="Unassembled WGS sequence"/>
</dbReference>
<dbReference type="RefSeq" id="WP_042517215.1">
    <property type="nucleotide sequence ID" value="NZ_JXQK01000008.1"/>
</dbReference>
<dbReference type="AlphaFoldDB" id="A0A0D0IZ08"/>
<sequence>MKKREEKLFSNSELIPEVISLLEEGHTVTLPLRGYSMRPFLEDNRDKALLIRARDPKVGMPVLAEIGENYFVLHRIVSIKGENVVLRGDGNIGTERCKLSDVRAEAIGFYRKGREHIDKTNGLKWCLYSFLWTKLTPLIVRRYILAAYRRIVKTENIN</sequence>
<proteinExistence type="predicted"/>
<organism evidence="1 2">
    <name type="scientific">Prevotella pectinovora</name>
    <dbReference type="NCBI Taxonomy" id="1602169"/>
    <lineage>
        <taxon>Bacteria</taxon>
        <taxon>Pseudomonadati</taxon>
        <taxon>Bacteroidota</taxon>
        <taxon>Bacteroidia</taxon>
        <taxon>Bacteroidales</taxon>
        <taxon>Prevotellaceae</taxon>
        <taxon>Prevotella</taxon>
    </lineage>
</organism>
<comment type="caution">
    <text evidence="1">The sequence shown here is derived from an EMBL/GenBank/DDBJ whole genome shotgun (WGS) entry which is preliminary data.</text>
</comment>
<gene>
    <name evidence="1" type="ORF">ST44_00330</name>
</gene>
<protein>
    <submittedName>
        <fullName evidence="1">Peptidase S41</fullName>
    </submittedName>
</protein>
<keyword evidence="2" id="KW-1185">Reference proteome</keyword>
<reference evidence="1 2" key="1">
    <citation type="submission" date="2015-01" db="EMBL/GenBank/DDBJ databases">
        <title>Comparative genomics of non-oral Prevotella species.</title>
        <authorList>
            <person name="Accetto T."/>
            <person name="Nograsek B."/>
            <person name="Avgustin G."/>
        </authorList>
    </citation>
    <scope>NUCLEOTIDE SEQUENCE [LARGE SCALE GENOMIC DNA]</scope>
    <source>
        <strain evidence="1 2">P5-119</strain>
    </source>
</reference>
<dbReference type="EMBL" id="JXQK01000008">
    <property type="protein sequence ID" value="KIP64952.1"/>
    <property type="molecule type" value="Genomic_DNA"/>
</dbReference>
<dbReference type="STRING" id="1602171.ST44_00330"/>
<evidence type="ECO:0000313" key="2">
    <source>
        <dbReference type="Proteomes" id="UP000032046"/>
    </source>
</evidence>
<evidence type="ECO:0000313" key="1">
    <source>
        <dbReference type="EMBL" id="KIP64952.1"/>
    </source>
</evidence>